<evidence type="ECO:0000313" key="1">
    <source>
        <dbReference type="EMBL" id="GAG89960.1"/>
    </source>
</evidence>
<sequence>MEGMSGTVVKTGNDAVKLINKKGTDWRYYNASQWVDSNQTYS</sequence>
<dbReference type="AlphaFoldDB" id="X1B4J3"/>
<comment type="caution">
    <text evidence="1">The sequence shown here is derived from an EMBL/GenBank/DDBJ whole genome shotgun (WGS) entry which is preliminary data.</text>
</comment>
<dbReference type="EMBL" id="BART01010715">
    <property type="protein sequence ID" value="GAG89960.1"/>
    <property type="molecule type" value="Genomic_DNA"/>
</dbReference>
<name>X1B4J3_9ZZZZ</name>
<accession>X1B4J3</accession>
<organism evidence="1">
    <name type="scientific">marine sediment metagenome</name>
    <dbReference type="NCBI Taxonomy" id="412755"/>
    <lineage>
        <taxon>unclassified sequences</taxon>
        <taxon>metagenomes</taxon>
        <taxon>ecological metagenomes</taxon>
    </lineage>
</organism>
<protein>
    <submittedName>
        <fullName evidence="1">Uncharacterized protein</fullName>
    </submittedName>
</protein>
<feature type="non-terminal residue" evidence="1">
    <location>
        <position position="42"/>
    </location>
</feature>
<gene>
    <name evidence="1" type="ORF">S01H4_23167</name>
</gene>
<proteinExistence type="predicted"/>
<reference evidence="1" key="1">
    <citation type="journal article" date="2014" name="Front. Microbiol.">
        <title>High frequency of phylogenetically diverse reductive dehalogenase-homologous genes in deep subseafloor sedimentary metagenomes.</title>
        <authorList>
            <person name="Kawai M."/>
            <person name="Futagami T."/>
            <person name="Toyoda A."/>
            <person name="Takaki Y."/>
            <person name="Nishi S."/>
            <person name="Hori S."/>
            <person name="Arai W."/>
            <person name="Tsubouchi T."/>
            <person name="Morono Y."/>
            <person name="Uchiyama I."/>
            <person name="Ito T."/>
            <person name="Fujiyama A."/>
            <person name="Inagaki F."/>
            <person name="Takami H."/>
        </authorList>
    </citation>
    <scope>NUCLEOTIDE SEQUENCE</scope>
    <source>
        <strain evidence="1">Expedition CK06-06</strain>
    </source>
</reference>